<dbReference type="AlphaFoldDB" id="A0A9E4KDN2"/>
<dbReference type="PROSITE" id="PS51352">
    <property type="entry name" value="THIOREDOXIN_2"/>
    <property type="match status" value="1"/>
</dbReference>
<feature type="active site" description="Nucleophile" evidence="7">
    <location>
        <position position="41"/>
    </location>
</feature>
<dbReference type="InterPro" id="IPR005746">
    <property type="entry name" value="Thioredoxin"/>
</dbReference>
<accession>A0A9E4KDN2</accession>
<evidence type="ECO:0000256" key="8">
    <source>
        <dbReference type="PIRSR" id="PIRSR000077-4"/>
    </source>
</evidence>
<proteinExistence type="inferred from homology"/>
<keyword evidence="2" id="KW-0813">Transport</keyword>
<keyword evidence="4 8" id="KW-1015">Disulfide bond</keyword>
<feature type="site" description="Contributes to redox potential value" evidence="7">
    <location>
        <position position="43"/>
    </location>
</feature>
<evidence type="ECO:0000256" key="3">
    <source>
        <dbReference type="ARBA" id="ARBA00022982"/>
    </source>
</evidence>
<evidence type="ECO:0000256" key="5">
    <source>
        <dbReference type="ARBA" id="ARBA00023284"/>
    </source>
</evidence>
<dbReference type="PANTHER" id="PTHR45663">
    <property type="entry name" value="GEO12009P1"/>
    <property type="match status" value="1"/>
</dbReference>
<dbReference type="InterPro" id="IPR036249">
    <property type="entry name" value="Thioredoxin-like_sf"/>
</dbReference>
<dbReference type="CDD" id="cd02947">
    <property type="entry name" value="TRX_family"/>
    <property type="match status" value="1"/>
</dbReference>
<evidence type="ECO:0000313" key="10">
    <source>
        <dbReference type="EMBL" id="MCG7947635.1"/>
    </source>
</evidence>
<protein>
    <recommendedName>
        <fullName evidence="6">Thioredoxin</fullName>
    </recommendedName>
</protein>
<dbReference type="EMBL" id="JAEPCM010000529">
    <property type="protein sequence ID" value="MCG7947635.1"/>
    <property type="molecule type" value="Genomic_DNA"/>
</dbReference>
<dbReference type="Pfam" id="PF00085">
    <property type="entry name" value="Thioredoxin"/>
    <property type="match status" value="1"/>
</dbReference>
<keyword evidence="3" id="KW-0249">Electron transport</keyword>
<dbReference type="Gene3D" id="3.40.30.10">
    <property type="entry name" value="Glutaredoxin"/>
    <property type="match status" value="1"/>
</dbReference>
<dbReference type="InterPro" id="IPR013766">
    <property type="entry name" value="Thioredoxin_domain"/>
</dbReference>
<gene>
    <name evidence="10" type="ORF">JAZ07_14930</name>
</gene>
<dbReference type="PANTHER" id="PTHR45663:SF11">
    <property type="entry name" value="GEO12009P1"/>
    <property type="match status" value="1"/>
</dbReference>
<keyword evidence="5 8" id="KW-0676">Redox-active center</keyword>
<dbReference type="SUPFAM" id="SSF52833">
    <property type="entry name" value="Thioredoxin-like"/>
    <property type="match status" value="1"/>
</dbReference>
<evidence type="ECO:0000259" key="9">
    <source>
        <dbReference type="PROSITE" id="PS51352"/>
    </source>
</evidence>
<evidence type="ECO:0000256" key="4">
    <source>
        <dbReference type="ARBA" id="ARBA00023157"/>
    </source>
</evidence>
<organism evidence="10 11">
    <name type="scientific">Candidatus Thiodiazotropha taylori</name>
    <dbReference type="NCBI Taxonomy" id="2792791"/>
    <lineage>
        <taxon>Bacteria</taxon>
        <taxon>Pseudomonadati</taxon>
        <taxon>Pseudomonadota</taxon>
        <taxon>Gammaproteobacteria</taxon>
        <taxon>Chromatiales</taxon>
        <taxon>Sedimenticolaceae</taxon>
        <taxon>Candidatus Thiodiazotropha</taxon>
    </lineage>
</organism>
<evidence type="ECO:0000313" key="11">
    <source>
        <dbReference type="Proteomes" id="UP000886667"/>
    </source>
</evidence>
<name>A0A9E4KDN2_9GAMM</name>
<evidence type="ECO:0000256" key="2">
    <source>
        <dbReference type="ARBA" id="ARBA00022448"/>
    </source>
</evidence>
<dbReference type="Proteomes" id="UP000886667">
    <property type="component" value="Unassembled WGS sequence"/>
</dbReference>
<evidence type="ECO:0000256" key="6">
    <source>
        <dbReference type="PIRNR" id="PIRNR000077"/>
    </source>
</evidence>
<dbReference type="PRINTS" id="PR00421">
    <property type="entry name" value="THIOREDOXIN"/>
</dbReference>
<sequence>MSKKKQNPPYIHNVDEAGFSQQVIQRSHQVPVLVDFWAEWCAPCITLAPALERVVGEYEGRIELAKVEVDDNMRLAGRYRLRGFPTVILFIDGEERGRFHGSRASHWIRQWIVEHLGDF</sequence>
<comment type="caution">
    <text evidence="10">The sequence shown here is derived from an EMBL/GenBank/DDBJ whole genome shotgun (WGS) entry which is preliminary data.</text>
</comment>
<reference evidence="10" key="1">
    <citation type="journal article" date="2021" name="Proc. Natl. Acad. Sci. U.S.A.">
        <title>Global biogeography of chemosynthetic symbionts reveals both localized and globally distributed symbiont groups. .</title>
        <authorList>
            <person name="Osvatic J.T."/>
            <person name="Wilkins L.G.E."/>
            <person name="Leibrecht L."/>
            <person name="Leray M."/>
            <person name="Zauner S."/>
            <person name="Polzin J."/>
            <person name="Camacho Y."/>
            <person name="Gros O."/>
            <person name="van Gils J.A."/>
            <person name="Eisen J.A."/>
            <person name="Petersen J.M."/>
            <person name="Yuen B."/>
        </authorList>
    </citation>
    <scope>NUCLEOTIDE SEQUENCE</scope>
    <source>
        <strain evidence="10">MAGclacostrist064TRANS</strain>
    </source>
</reference>
<feature type="site" description="Contributes to redox potential value" evidence="7">
    <location>
        <position position="42"/>
    </location>
</feature>
<feature type="domain" description="Thioredoxin" evidence="9">
    <location>
        <begin position="1"/>
        <end position="117"/>
    </location>
</feature>
<feature type="active site" description="Nucleophile" evidence="7">
    <location>
        <position position="44"/>
    </location>
</feature>
<dbReference type="PIRSF" id="PIRSF000077">
    <property type="entry name" value="Thioredoxin"/>
    <property type="match status" value="1"/>
</dbReference>
<feature type="disulfide bond" description="Redox-active" evidence="8">
    <location>
        <begin position="41"/>
        <end position="44"/>
    </location>
</feature>
<dbReference type="GO" id="GO:0005737">
    <property type="term" value="C:cytoplasm"/>
    <property type="evidence" value="ECO:0007669"/>
    <property type="project" value="TreeGrafter"/>
</dbReference>
<evidence type="ECO:0000256" key="7">
    <source>
        <dbReference type="PIRSR" id="PIRSR000077-1"/>
    </source>
</evidence>
<dbReference type="GO" id="GO:0015035">
    <property type="term" value="F:protein-disulfide reductase activity"/>
    <property type="evidence" value="ECO:0007669"/>
    <property type="project" value="InterPro"/>
</dbReference>
<evidence type="ECO:0000256" key="1">
    <source>
        <dbReference type="ARBA" id="ARBA00008987"/>
    </source>
</evidence>
<comment type="similarity">
    <text evidence="1 6">Belongs to the thioredoxin family.</text>
</comment>
<feature type="site" description="Contributes to redox potential value" evidence="7">
    <location>
        <position position="35"/>
    </location>
</feature>